<feature type="domain" description="FAD-binding FR-type" evidence="11">
    <location>
        <begin position="1"/>
        <end position="104"/>
    </location>
</feature>
<dbReference type="SUPFAM" id="SSF63380">
    <property type="entry name" value="Riboflavin synthase domain-like"/>
    <property type="match status" value="1"/>
</dbReference>
<keyword evidence="8" id="KW-0408">Iron</keyword>
<dbReference type="CDD" id="cd06218">
    <property type="entry name" value="DHOD_e_trans"/>
    <property type="match status" value="1"/>
</dbReference>
<evidence type="ECO:0000256" key="6">
    <source>
        <dbReference type="ARBA" id="ARBA00022827"/>
    </source>
</evidence>
<dbReference type="PROSITE" id="PS51384">
    <property type="entry name" value="FAD_FR"/>
    <property type="match status" value="1"/>
</dbReference>
<dbReference type="SUPFAM" id="SSF52343">
    <property type="entry name" value="Ferredoxin reductase-like, C-terminal NADP-linked domain"/>
    <property type="match status" value="1"/>
</dbReference>
<dbReference type="GO" id="GO:0046872">
    <property type="term" value="F:metal ion binding"/>
    <property type="evidence" value="ECO:0007669"/>
    <property type="project" value="UniProtKB-KW"/>
</dbReference>
<dbReference type="AlphaFoldDB" id="A0A381Q6E4"/>
<sequence length="268" mass="27843">VPALSRIPLEAVEEAGGGCLRLVCAPASIVAPIPGQFYMVRGPWEADPLLPRPFSIARFRTVKDEQVQLEFLLRIIGRGTRLLGTAHAGIELDILGPLGNGFEQPPGDSAWMVAGGIGIAPFPALTDAIATSKRTLSLLVGARTEAEIPGFVDFETNLTGGVEIATDDGSAGFAGTVVDLLASRLQRATEARPSQIYVCGPHPMLEAAAAVCAGAGIPCSVSLEAPMGCGMGTCRGCVIQTFQDTNFTVCTEGPVTDANVIWSSKPAP</sequence>
<dbReference type="InterPro" id="IPR050353">
    <property type="entry name" value="PyrK_electron_transfer"/>
</dbReference>
<dbReference type="GO" id="GO:0016491">
    <property type="term" value="F:oxidoreductase activity"/>
    <property type="evidence" value="ECO:0007669"/>
    <property type="project" value="InterPro"/>
</dbReference>
<keyword evidence="3" id="KW-0285">Flavoprotein</keyword>
<evidence type="ECO:0000256" key="5">
    <source>
        <dbReference type="ARBA" id="ARBA00022723"/>
    </source>
</evidence>
<evidence type="ECO:0000256" key="8">
    <source>
        <dbReference type="ARBA" id="ARBA00023004"/>
    </source>
</evidence>
<reference evidence="12" key="1">
    <citation type="submission" date="2018-05" db="EMBL/GenBank/DDBJ databases">
        <authorList>
            <person name="Lanie J.A."/>
            <person name="Ng W.-L."/>
            <person name="Kazmierczak K.M."/>
            <person name="Andrzejewski T.M."/>
            <person name="Davidsen T.M."/>
            <person name="Wayne K.J."/>
            <person name="Tettelin H."/>
            <person name="Glass J.I."/>
            <person name="Rusch D."/>
            <person name="Podicherti R."/>
            <person name="Tsui H.-C.T."/>
            <person name="Winkler M.E."/>
        </authorList>
    </citation>
    <scope>NUCLEOTIDE SEQUENCE</scope>
</reference>
<dbReference type="PANTHER" id="PTHR43513:SF3">
    <property type="entry name" value="DIHYDROOROTATE DEHYDROGENASE B (NAD(+)), ELECTRON TRANSFER SUBUNIT-RELATED"/>
    <property type="match status" value="1"/>
</dbReference>
<dbReference type="InterPro" id="IPR019480">
    <property type="entry name" value="Dihydroorotate_DH_Fe-S-bd"/>
</dbReference>
<protein>
    <recommendedName>
        <fullName evidence="11">FAD-binding FR-type domain-containing protein</fullName>
    </recommendedName>
</protein>
<dbReference type="GO" id="GO:0006221">
    <property type="term" value="P:pyrimidine nucleotide biosynthetic process"/>
    <property type="evidence" value="ECO:0007669"/>
    <property type="project" value="InterPro"/>
</dbReference>
<evidence type="ECO:0000256" key="3">
    <source>
        <dbReference type="ARBA" id="ARBA00022630"/>
    </source>
</evidence>
<dbReference type="PIRSF" id="PIRSF006816">
    <property type="entry name" value="Cyc3_hyd_g"/>
    <property type="match status" value="1"/>
</dbReference>
<accession>A0A381Q6E4</accession>
<dbReference type="EMBL" id="UINC01001227">
    <property type="protein sequence ID" value="SUZ74911.1"/>
    <property type="molecule type" value="Genomic_DNA"/>
</dbReference>
<keyword evidence="4" id="KW-0001">2Fe-2S</keyword>
<evidence type="ECO:0000256" key="4">
    <source>
        <dbReference type="ARBA" id="ARBA00022714"/>
    </source>
</evidence>
<feature type="non-terminal residue" evidence="12">
    <location>
        <position position="1"/>
    </location>
</feature>
<evidence type="ECO:0000256" key="2">
    <source>
        <dbReference type="ARBA" id="ARBA00022448"/>
    </source>
</evidence>
<comment type="similarity">
    <text evidence="1">Belongs to the PyrK family.</text>
</comment>
<dbReference type="Gene3D" id="2.40.30.10">
    <property type="entry name" value="Translation factors"/>
    <property type="match status" value="1"/>
</dbReference>
<evidence type="ECO:0000256" key="1">
    <source>
        <dbReference type="ARBA" id="ARBA00006422"/>
    </source>
</evidence>
<evidence type="ECO:0000256" key="7">
    <source>
        <dbReference type="ARBA" id="ARBA00022982"/>
    </source>
</evidence>
<dbReference type="Pfam" id="PF00175">
    <property type="entry name" value="NAD_binding_1"/>
    <property type="match status" value="1"/>
</dbReference>
<evidence type="ECO:0000256" key="10">
    <source>
        <dbReference type="ARBA" id="ARBA00034078"/>
    </source>
</evidence>
<dbReference type="InterPro" id="IPR012165">
    <property type="entry name" value="Cyt_c3_hydrogenase_gsu"/>
</dbReference>
<evidence type="ECO:0000259" key="11">
    <source>
        <dbReference type="PROSITE" id="PS51384"/>
    </source>
</evidence>
<dbReference type="Pfam" id="PF10418">
    <property type="entry name" value="DHODB_Fe-S_bind"/>
    <property type="match status" value="1"/>
</dbReference>
<keyword evidence="5" id="KW-0479">Metal-binding</keyword>
<keyword evidence="9" id="KW-0411">Iron-sulfur</keyword>
<name>A0A381Q6E4_9ZZZZ</name>
<keyword evidence="7" id="KW-0249">Electron transport</keyword>
<evidence type="ECO:0000313" key="12">
    <source>
        <dbReference type="EMBL" id="SUZ74911.1"/>
    </source>
</evidence>
<dbReference type="InterPro" id="IPR017938">
    <property type="entry name" value="Riboflavin_synthase-like_b-brl"/>
</dbReference>
<dbReference type="InterPro" id="IPR017927">
    <property type="entry name" value="FAD-bd_FR_type"/>
</dbReference>
<gene>
    <name evidence="12" type="ORF">METZ01_LOCUS27765</name>
</gene>
<dbReference type="GO" id="GO:0050660">
    <property type="term" value="F:flavin adenine dinucleotide binding"/>
    <property type="evidence" value="ECO:0007669"/>
    <property type="project" value="InterPro"/>
</dbReference>
<evidence type="ECO:0000256" key="9">
    <source>
        <dbReference type="ARBA" id="ARBA00023014"/>
    </source>
</evidence>
<dbReference type="InterPro" id="IPR039261">
    <property type="entry name" value="FNR_nucleotide-bd"/>
</dbReference>
<dbReference type="InterPro" id="IPR037117">
    <property type="entry name" value="Dihydroorotate_DH_ele_sf"/>
</dbReference>
<dbReference type="PANTHER" id="PTHR43513">
    <property type="entry name" value="DIHYDROOROTATE DEHYDROGENASE B (NAD(+)), ELECTRON TRANSFER SUBUNIT"/>
    <property type="match status" value="1"/>
</dbReference>
<keyword evidence="2" id="KW-0813">Transport</keyword>
<organism evidence="12">
    <name type="scientific">marine metagenome</name>
    <dbReference type="NCBI Taxonomy" id="408172"/>
    <lineage>
        <taxon>unclassified sequences</taxon>
        <taxon>metagenomes</taxon>
        <taxon>ecological metagenomes</taxon>
    </lineage>
</organism>
<dbReference type="GO" id="GO:0051537">
    <property type="term" value="F:2 iron, 2 sulfur cluster binding"/>
    <property type="evidence" value="ECO:0007669"/>
    <property type="project" value="UniProtKB-KW"/>
</dbReference>
<comment type="cofactor">
    <cofactor evidence="10">
        <name>[2Fe-2S] cluster</name>
        <dbReference type="ChEBI" id="CHEBI:190135"/>
    </cofactor>
</comment>
<proteinExistence type="inferred from homology"/>
<dbReference type="Gene3D" id="3.40.50.80">
    <property type="entry name" value="Nucleotide-binding domain of ferredoxin-NADP reductase (FNR) module"/>
    <property type="match status" value="1"/>
</dbReference>
<keyword evidence="6" id="KW-0274">FAD</keyword>
<dbReference type="InterPro" id="IPR001433">
    <property type="entry name" value="OxRdtase_FAD/NAD-bd"/>
</dbReference>
<dbReference type="Gene3D" id="2.10.240.10">
    <property type="entry name" value="Dihydroorotate dehydrogenase, electron transfer subunit"/>
    <property type="match status" value="1"/>
</dbReference>